<accession>A0A445D8R3</accession>
<sequence length="143" mass="16275">MKNCFNRRRLILKKRRNANLVPWRPPPDDWLKTNVDATFKKESGNGIISAIVKDKEGEVLLGFTGKIQANLSIVAKAMAIRQALIISMGNNSRYPDTFRSLFEKDLTWTPRNGNLLAHAVAKAVEAELYPQIRAFNHLQKFII</sequence>
<dbReference type="PANTHER" id="PTHR47074">
    <property type="entry name" value="BNAC02G40300D PROTEIN"/>
    <property type="match status" value="1"/>
</dbReference>
<organism evidence="1 2">
    <name type="scientific">Arachis hypogaea</name>
    <name type="common">Peanut</name>
    <dbReference type="NCBI Taxonomy" id="3818"/>
    <lineage>
        <taxon>Eukaryota</taxon>
        <taxon>Viridiplantae</taxon>
        <taxon>Streptophyta</taxon>
        <taxon>Embryophyta</taxon>
        <taxon>Tracheophyta</taxon>
        <taxon>Spermatophyta</taxon>
        <taxon>Magnoliopsida</taxon>
        <taxon>eudicotyledons</taxon>
        <taxon>Gunneridae</taxon>
        <taxon>Pentapetalae</taxon>
        <taxon>rosids</taxon>
        <taxon>fabids</taxon>
        <taxon>Fabales</taxon>
        <taxon>Fabaceae</taxon>
        <taxon>Papilionoideae</taxon>
        <taxon>50 kb inversion clade</taxon>
        <taxon>dalbergioids sensu lato</taxon>
        <taxon>Dalbergieae</taxon>
        <taxon>Pterocarpus clade</taxon>
        <taxon>Arachis</taxon>
    </lineage>
</organism>
<name>A0A445D8R3_ARAHY</name>
<gene>
    <name evidence="1" type="ORF">Ahy_A05g025461</name>
</gene>
<dbReference type="EMBL" id="SDMP01000005">
    <property type="protein sequence ID" value="RYR59559.1"/>
    <property type="molecule type" value="Genomic_DNA"/>
</dbReference>
<reference evidence="1 2" key="1">
    <citation type="submission" date="2019-01" db="EMBL/GenBank/DDBJ databases">
        <title>Sequencing of cultivated peanut Arachis hypogaea provides insights into genome evolution and oil improvement.</title>
        <authorList>
            <person name="Chen X."/>
        </authorList>
    </citation>
    <scope>NUCLEOTIDE SEQUENCE [LARGE SCALE GENOMIC DNA]</scope>
    <source>
        <strain evidence="2">cv. Fuhuasheng</strain>
        <tissue evidence="1">Leaves</tissue>
    </source>
</reference>
<dbReference type="InterPro" id="IPR044730">
    <property type="entry name" value="RNase_H-like_dom_plant"/>
</dbReference>
<proteinExistence type="predicted"/>
<dbReference type="PANTHER" id="PTHR47074:SF11">
    <property type="entry name" value="REVERSE TRANSCRIPTASE-LIKE PROTEIN"/>
    <property type="match status" value="1"/>
</dbReference>
<dbReference type="AlphaFoldDB" id="A0A445D8R3"/>
<protein>
    <submittedName>
        <fullName evidence="1">Uncharacterized protein</fullName>
    </submittedName>
</protein>
<dbReference type="CDD" id="cd06222">
    <property type="entry name" value="RNase_H_like"/>
    <property type="match status" value="1"/>
</dbReference>
<evidence type="ECO:0000313" key="1">
    <source>
        <dbReference type="EMBL" id="RYR59559.1"/>
    </source>
</evidence>
<evidence type="ECO:0000313" key="2">
    <source>
        <dbReference type="Proteomes" id="UP000289738"/>
    </source>
</evidence>
<comment type="caution">
    <text evidence="1">The sequence shown here is derived from an EMBL/GenBank/DDBJ whole genome shotgun (WGS) entry which is preliminary data.</text>
</comment>
<dbReference type="Proteomes" id="UP000289738">
    <property type="component" value="Chromosome A05"/>
</dbReference>
<keyword evidence="2" id="KW-1185">Reference proteome</keyword>
<dbReference type="InterPro" id="IPR052929">
    <property type="entry name" value="RNase_H-like_EbsB-rel"/>
</dbReference>